<name>A0A152A296_TIELA</name>
<evidence type="ECO:0000313" key="2">
    <source>
        <dbReference type="EMBL" id="KYR00324.1"/>
    </source>
</evidence>
<reference evidence="2 3" key="1">
    <citation type="submission" date="2015-12" db="EMBL/GenBank/DDBJ databases">
        <title>Dictyostelia acquired genes for synthesis and detection of signals that induce cell-type specialization by lateral gene transfer from prokaryotes.</title>
        <authorList>
            <person name="Gloeckner G."/>
            <person name="Schaap P."/>
        </authorList>
    </citation>
    <scope>NUCLEOTIDE SEQUENCE [LARGE SCALE GENOMIC DNA]</scope>
    <source>
        <strain evidence="2 3">TK</strain>
    </source>
</reference>
<protein>
    <recommendedName>
        <fullName evidence="4">CCZ1/INTU/HSP4 first Longin domain-containing protein</fullName>
    </recommendedName>
</protein>
<keyword evidence="3" id="KW-1185">Reference proteome</keyword>
<dbReference type="OMA" id="TIHLEFN"/>
<accession>A0A152A296</accession>
<feature type="region of interest" description="Disordered" evidence="1">
    <location>
        <begin position="270"/>
        <end position="299"/>
    </location>
</feature>
<feature type="compositionally biased region" description="Low complexity" evidence="1">
    <location>
        <begin position="274"/>
        <end position="289"/>
    </location>
</feature>
<dbReference type="AlphaFoldDB" id="A0A152A296"/>
<dbReference type="InParanoid" id="A0A152A296"/>
<sequence>MSKAKQQQQQEEENRFSPLQYLKDGDILFCIFEDYEEREEADQADKSIYFYPELIGDDAAMNKEIKSLFGGGIISISGLTKDYFTLEPIQFLTLEKKTLAFKTVDKYNLVLCAGNEFPPSTILHHLNYIYNSLCFYVKGFQFIIKEKKRIEAELNEIMEILTINLNQNVMSAFNPIPYTPLPNRHQRIFIQATQLIDSIITPDHLGGAIFFRNTVLYSNLDLNSTKLLFDRVETIKRKNSMSPNHLPENSHQTVFIKPSEYINLLNKHPNNAFQVPQPHQQPQQQQQQQSKHPFGSDDKESDLISVELLILYFTELTIALFTESHYSKQQTIHLEFNKVLLNHKPKITQLEKDLELAFDIRTLSASNSSPPQIAFHTNIQPSQNFHFLSYDSLTNMSMSSGITTANDMTFINTCTGLHDTFIENPEITQMFLRNNNGELFCKKQFGREVYYQPKVLFSNIKFNESPELLVQSHLKDYNINIL</sequence>
<organism evidence="2 3">
    <name type="scientific">Tieghemostelium lacteum</name>
    <name type="common">Slime mold</name>
    <name type="synonym">Dictyostelium lacteum</name>
    <dbReference type="NCBI Taxonomy" id="361077"/>
    <lineage>
        <taxon>Eukaryota</taxon>
        <taxon>Amoebozoa</taxon>
        <taxon>Evosea</taxon>
        <taxon>Eumycetozoa</taxon>
        <taxon>Dictyostelia</taxon>
        <taxon>Dictyosteliales</taxon>
        <taxon>Raperosteliaceae</taxon>
        <taxon>Tieghemostelium</taxon>
    </lineage>
</organism>
<dbReference type="OrthoDB" id="16754at2759"/>
<comment type="caution">
    <text evidence="2">The sequence shown here is derived from an EMBL/GenBank/DDBJ whole genome shotgun (WGS) entry which is preliminary data.</text>
</comment>
<dbReference type="Proteomes" id="UP000076078">
    <property type="component" value="Unassembled WGS sequence"/>
</dbReference>
<dbReference type="PANTHER" id="PTHR14407:SF9">
    <property type="entry name" value="BLOC-3 COMPLEX MEMBER HPS4"/>
    <property type="match status" value="1"/>
</dbReference>
<evidence type="ECO:0000256" key="1">
    <source>
        <dbReference type="SAM" id="MobiDB-lite"/>
    </source>
</evidence>
<evidence type="ECO:0000313" key="3">
    <source>
        <dbReference type="Proteomes" id="UP000076078"/>
    </source>
</evidence>
<dbReference type="InterPro" id="IPR026091">
    <property type="entry name" value="HPS4"/>
</dbReference>
<dbReference type="FunCoup" id="A0A152A296">
    <property type="interactions" value="101"/>
</dbReference>
<dbReference type="EMBL" id="LODT01000015">
    <property type="protein sequence ID" value="KYR00324.1"/>
    <property type="molecule type" value="Genomic_DNA"/>
</dbReference>
<gene>
    <name evidence="2" type="ORF">DLAC_03067</name>
</gene>
<proteinExistence type="predicted"/>
<dbReference type="PANTHER" id="PTHR14407">
    <property type="entry name" value="HERMANSKY-PUDLAK SYNDROME 4 PROTEIN LIGHT-EAR PROTEIN-RELATED"/>
    <property type="match status" value="1"/>
</dbReference>
<evidence type="ECO:0008006" key="4">
    <source>
        <dbReference type="Google" id="ProtNLM"/>
    </source>
</evidence>